<feature type="transmembrane region" description="Helical" evidence="2">
    <location>
        <begin position="501"/>
        <end position="523"/>
    </location>
</feature>
<feature type="compositionally biased region" description="Polar residues" evidence="1">
    <location>
        <begin position="563"/>
        <end position="581"/>
    </location>
</feature>
<dbReference type="SUPFAM" id="SSF56808">
    <property type="entry name" value="Ribosomal protein L1"/>
    <property type="match status" value="1"/>
</dbReference>
<dbReference type="InterPro" id="IPR023674">
    <property type="entry name" value="Ribosomal_uL1-like"/>
</dbReference>
<proteinExistence type="predicted"/>
<feature type="compositionally biased region" description="Polar residues" evidence="1">
    <location>
        <begin position="463"/>
        <end position="478"/>
    </location>
</feature>
<keyword evidence="2" id="KW-0812">Transmembrane</keyword>
<dbReference type="Gene3D" id="3.40.50.790">
    <property type="match status" value="1"/>
</dbReference>
<dbReference type="InterPro" id="IPR028364">
    <property type="entry name" value="Ribosomal_uL1/biogenesis"/>
</dbReference>
<reference evidence="3 4" key="1">
    <citation type="submission" date="2023-09" db="EMBL/GenBank/DDBJ databases">
        <authorList>
            <person name="Wang M."/>
        </authorList>
    </citation>
    <scope>NUCLEOTIDE SEQUENCE [LARGE SCALE GENOMIC DNA]</scope>
    <source>
        <strain evidence="3">GT-2023</strain>
        <tissue evidence="3">Liver</tissue>
    </source>
</reference>
<dbReference type="PANTHER" id="PTHR23105">
    <property type="entry name" value="RIBOSOMAL PROTEIN L7AE FAMILY MEMBER"/>
    <property type="match status" value="1"/>
</dbReference>
<evidence type="ECO:0000313" key="3">
    <source>
        <dbReference type="EMBL" id="KAL1264298.1"/>
    </source>
</evidence>
<feature type="region of interest" description="Disordered" evidence="1">
    <location>
        <begin position="451"/>
        <end position="478"/>
    </location>
</feature>
<sequence>MHFVCKLPIKTTEEEDDDFEHVTNQSCKLNLISSTVGGDNALKELVAIKQEKEEEEVEDDFGNTHARLRVLYTCNMETPRDTTCLDRSQVKKAVQALQAYLKSSSTSQKLFKNDGQPISLLITLWKIPRKPQTIRIPLPHGLRTESGDVCLFTRDEPRMTSEQTVKFYKNLLTVQGVKSDIEVIPFNMLKTEYKPYEAKRKLLGNFDLFLSDARIRRRLPSHIGKHFYERKKAPLSVNLQSKHLGRDMERLIMGTNFTVSTKGSCCMVRVAHSGMTADEMVENVMTTFSTISAKLAMTGKNIKIIHLKSQTSVALPIYSSDLSHLAVVEEAHRKASSAEGKRENENTEVSKLKFKEAKKVKHSEEEEIPQLVPIETPTKKPKKEISTKGLKKVLKPAAGKGLKKNVKDTQLAKKTPKVAALPPEELEDDIAQYKRTKGISGVMRKVSSSLSNGLRNSFRRNGRINTQAEGSQASRTTGADQPVTIAMIPENEVEKNQNIRLILIVFFVFLGAFTALTIILRVIRRKTCKPIMKKVVGQEQKTSDSERGSNVTEQSEDTDEATTDLSDGFNQHHYNSNLPVPSTEEGTTLLVTAKTVQAYHCTPVI</sequence>
<dbReference type="CDD" id="cd00403">
    <property type="entry name" value="Ribosomal_L1"/>
    <property type="match status" value="1"/>
</dbReference>
<gene>
    <name evidence="3" type="ORF">QQF64_004653</name>
</gene>
<keyword evidence="2" id="KW-0472">Membrane</keyword>
<dbReference type="InterPro" id="IPR016095">
    <property type="entry name" value="Ribosomal_uL1_3-a/b-sand"/>
</dbReference>
<accession>A0ABR3MGU7</accession>
<dbReference type="Pfam" id="PF00687">
    <property type="entry name" value="Ribosomal_L1"/>
    <property type="match status" value="1"/>
</dbReference>
<evidence type="ECO:0000313" key="4">
    <source>
        <dbReference type="Proteomes" id="UP001558613"/>
    </source>
</evidence>
<evidence type="ECO:0000256" key="2">
    <source>
        <dbReference type="SAM" id="Phobius"/>
    </source>
</evidence>
<keyword evidence="2" id="KW-1133">Transmembrane helix</keyword>
<dbReference type="InterPro" id="IPR050257">
    <property type="entry name" value="eL8/uL1-like"/>
</dbReference>
<protein>
    <recommendedName>
        <fullName evidence="5">Ribosomal L1 domain-containing protein 1</fullName>
    </recommendedName>
</protein>
<name>A0ABR3MGU7_9TELE</name>
<dbReference type="Proteomes" id="UP001558613">
    <property type="component" value="Unassembled WGS sequence"/>
</dbReference>
<comment type="caution">
    <text evidence="3">The sequence shown here is derived from an EMBL/GenBank/DDBJ whole genome shotgun (WGS) entry which is preliminary data.</text>
</comment>
<evidence type="ECO:0008006" key="5">
    <source>
        <dbReference type="Google" id="ProtNLM"/>
    </source>
</evidence>
<organism evidence="3 4">
    <name type="scientific">Cirrhinus molitorella</name>
    <name type="common">mud carp</name>
    <dbReference type="NCBI Taxonomy" id="172907"/>
    <lineage>
        <taxon>Eukaryota</taxon>
        <taxon>Metazoa</taxon>
        <taxon>Chordata</taxon>
        <taxon>Craniata</taxon>
        <taxon>Vertebrata</taxon>
        <taxon>Euteleostomi</taxon>
        <taxon>Actinopterygii</taxon>
        <taxon>Neopterygii</taxon>
        <taxon>Teleostei</taxon>
        <taxon>Ostariophysi</taxon>
        <taxon>Cypriniformes</taxon>
        <taxon>Cyprinidae</taxon>
        <taxon>Labeoninae</taxon>
        <taxon>Labeonini</taxon>
        <taxon>Cirrhinus</taxon>
    </lineage>
</organism>
<evidence type="ECO:0000256" key="1">
    <source>
        <dbReference type="SAM" id="MobiDB-lite"/>
    </source>
</evidence>
<keyword evidence="4" id="KW-1185">Reference proteome</keyword>
<dbReference type="EMBL" id="JAYMGO010000012">
    <property type="protein sequence ID" value="KAL1264298.1"/>
    <property type="molecule type" value="Genomic_DNA"/>
</dbReference>
<feature type="region of interest" description="Disordered" evidence="1">
    <location>
        <begin position="534"/>
        <end position="581"/>
    </location>
</feature>